<evidence type="ECO:0000313" key="2">
    <source>
        <dbReference type="Proteomes" id="UP001235939"/>
    </source>
</evidence>
<keyword evidence="2" id="KW-1185">Reference proteome</keyword>
<sequence>MREKAAVEFWQFVEVGVGIFFELFLVGNGDERGVRGIVTSKKSSGEGGRRLAGVEVENGWVHQGEGVMEEWIGLLQVHHHDILEGETSEALHWTQQQQQKIDMDPELYTPKIEDIVTAVIEMYGDI</sequence>
<dbReference type="Proteomes" id="UP001235939">
    <property type="component" value="Chromosome 01"/>
</dbReference>
<name>A0ABY6JZL4_9ARAC</name>
<organism evidence="1 2">
    <name type="scientific">Cordylochernes scorpioides</name>
    <dbReference type="NCBI Taxonomy" id="51811"/>
    <lineage>
        <taxon>Eukaryota</taxon>
        <taxon>Metazoa</taxon>
        <taxon>Ecdysozoa</taxon>
        <taxon>Arthropoda</taxon>
        <taxon>Chelicerata</taxon>
        <taxon>Arachnida</taxon>
        <taxon>Pseudoscorpiones</taxon>
        <taxon>Cheliferoidea</taxon>
        <taxon>Chernetidae</taxon>
        <taxon>Cordylochernes</taxon>
    </lineage>
</organism>
<accession>A0ABY6JZL4</accession>
<reference evidence="1 2" key="1">
    <citation type="submission" date="2022-01" db="EMBL/GenBank/DDBJ databases">
        <title>A chromosomal length assembly of Cordylochernes scorpioides.</title>
        <authorList>
            <person name="Zeh D."/>
            <person name="Zeh J."/>
        </authorList>
    </citation>
    <scope>NUCLEOTIDE SEQUENCE [LARGE SCALE GENOMIC DNA]</scope>
    <source>
        <strain evidence="1">IN4F17</strain>
        <tissue evidence="1">Whole Body</tissue>
    </source>
</reference>
<gene>
    <name evidence="1" type="ORF">LAZ67_1004965</name>
</gene>
<proteinExistence type="predicted"/>
<evidence type="ECO:0000313" key="1">
    <source>
        <dbReference type="EMBL" id="UYV61471.1"/>
    </source>
</evidence>
<dbReference type="EMBL" id="CP092863">
    <property type="protein sequence ID" value="UYV61471.1"/>
    <property type="molecule type" value="Genomic_DNA"/>
</dbReference>
<protein>
    <submittedName>
        <fullName evidence="1">Uncharacterized protein</fullName>
    </submittedName>
</protein>